<feature type="transmembrane region" description="Helical" evidence="11">
    <location>
        <begin position="284"/>
        <end position="305"/>
    </location>
</feature>
<evidence type="ECO:0000256" key="6">
    <source>
        <dbReference type="ARBA" id="ARBA00022989"/>
    </source>
</evidence>
<dbReference type="RefSeq" id="WP_249511089.1">
    <property type="nucleotide sequence ID" value="NZ_CP093362.1"/>
</dbReference>
<evidence type="ECO:0000256" key="3">
    <source>
        <dbReference type="ARBA" id="ARBA00022448"/>
    </source>
</evidence>
<evidence type="ECO:0000259" key="12">
    <source>
        <dbReference type="Pfam" id="PF00999"/>
    </source>
</evidence>
<feature type="transmembrane region" description="Helical" evidence="11">
    <location>
        <begin position="352"/>
        <end position="371"/>
    </location>
</feature>
<name>A0ABY4PHZ8_9LACO</name>
<evidence type="ECO:0000256" key="4">
    <source>
        <dbReference type="ARBA" id="ARBA00022449"/>
    </source>
</evidence>
<keyword evidence="4" id="KW-0050">Antiport</keyword>
<comment type="similarity">
    <text evidence="2">Belongs to the monovalent cation:proton antiporter 2 (CPA2) transporter (TC 2.A.37) family.</text>
</comment>
<keyword evidence="5 11" id="KW-0812">Transmembrane</keyword>
<organism evidence="13 14">
    <name type="scientific">Apilactobacillus apisilvae</name>
    <dbReference type="NCBI Taxonomy" id="2923364"/>
    <lineage>
        <taxon>Bacteria</taxon>
        <taxon>Bacillati</taxon>
        <taxon>Bacillota</taxon>
        <taxon>Bacilli</taxon>
        <taxon>Lactobacillales</taxon>
        <taxon>Lactobacillaceae</taxon>
        <taxon>Apilactobacillus</taxon>
    </lineage>
</organism>
<reference evidence="13 14" key="1">
    <citation type="journal article" date="2022" name="Int. J. Syst. Evol. Microbiol.">
        <title>Apilactobacillus apisilvae sp. nov., Nicolia spurrieriana gen. nov. sp. nov., Bombilactobacillus folatiphilus sp. nov. and Bombilactobacillus thymidiniphilus sp. nov., four new lactic acid bacterial isolates from stingless bees Tetragonula carbonaria and Austroplebeia australis.</title>
        <authorList>
            <person name="Oliphant S.A."/>
            <person name="Watson-Haigh N.S."/>
            <person name="Sumby K.M."/>
            <person name="Gardner J."/>
            <person name="Groom S."/>
            <person name="Jiranek V."/>
        </authorList>
    </citation>
    <scope>NUCLEOTIDE SEQUENCE [LARGE SCALE GENOMIC DNA]</scope>
    <source>
        <strain evidence="13 14">SG5_A10</strain>
    </source>
</reference>
<evidence type="ECO:0000256" key="7">
    <source>
        <dbReference type="ARBA" id="ARBA00023053"/>
    </source>
</evidence>
<dbReference type="PANTHER" id="PTHR43562">
    <property type="entry name" value="NAPA-TYPE SODIUM/HYDROGEN ANTIPORTER"/>
    <property type="match status" value="1"/>
</dbReference>
<dbReference type="PANTHER" id="PTHR43562:SF3">
    <property type="entry name" value="SODIUM ION_PROTON EXCHANGER (EUROFUNG)"/>
    <property type="match status" value="1"/>
</dbReference>
<keyword evidence="10" id="KW-0739">Sodium transport</keyword>
<keyword evidence="6 11" id="KW-1133">Transmembrane helix</keyword>
<evidence type="ECO:0000256" key="9">
    <source>
        <dbReference type="ARBA" id="ARBA00023136"/>
    </source>
</evidence>
<dbReference type="Pfam" id="PF00999">
    <property type="entry name" value="Na_H_Exchanger"/>
    <property type="match status" value="1"/>
</dbReference>
<dbReference type="InterPro" id="IPR038770">
    <property type="entry name" value="Na+/solute_symporter_sf"/>
</dbReference>
<evidence type="ECO:0000256" key="1">
    <source>
        <dbReference type="ARBA" id="ARBA00004141"/>
    </source>
</evidence>
<evidence type="ECO:0000256" key="2">
    <source>
        <dbReference type="ARBA" id="ARBA00005551"/>
    </source>
</evidence>
<feature type="transmembrane region" description="Helical" evidence="11">
    <location>
        <begin position="49"/>
        <end position="68"/>
    </location>
</feature>
<keyword evidence="14" id="KW-1185">Reference proteome</keyword>
<evidence type="ECO:0000313" key="14">
    <source>
        <dbReference type="Proteomes" id="UP000831859"/>
    </source>
</evidence>
<evidence type="ECO:0000313" key="13">
    <source>
        <dbReference type="EMBL" id="UQS85110.1"/>
    </source>
</evidence>
<proteinExistence type="inferred from homology"/>
<keyword evidence="3" id="KW-0813">Transport</keyword>
<evidence type="ECO:0000256" key="10">
    <source>
        <dbReference type="ARBA" id="ARBA00023201"/>
    </source>
</evidence>
<protein>
    <submittedName>
        <fullName evidence="13">Cation:proton antiporter</fullName>
    </submittedName>
</protein>
<gene>
    <name evidence="13" type="ORF">MOO46_00450</name>
</gene>
<feature type="transmembrane region" description="Helical" evidence="11">
    <location>
        <begin position="178"/>
        <end position="198"/>
    </location>
</feature>
<feature type="transmembrane region" description="Helical" evidence="11">
    <location>
        <begin position="262"/>
        <end position="278"/>
    </location>
</feature>
<keyword evidence="8" id="KW-0406">Ion transport</keyword>
<feature type="domain" description="Cation/H+ exchanger transmembrane" evidence="12">
    <location>
        <begin position="13"/>
        <end position="372"/>
    </location>
</feature>
<feature type="transmembrane region" description="Helical" evidence="11">
    <location>
        <begin position="114"/>
        <end position="132"/>
    </location>
</feature>
<keyword evidence="9 11" id="KW-0472">Membrane</keyword>
<comment type="subcellular location">
    <subcellularLocation>
        <location evidence="1">Membrane</location>
        <topology evidence="1">Multi-pass membrane protein</topology>
    </subcellularLocation>
</comment>
<keyword evidence="7" id="KW-0915">Sodium</keyword>
<evidence type="ECO:0000256" key="11">
    <source>
        <dbReference type="SAM" id="Phobius"/>
    </source>
</evidence>
<dbReference type="Proteomes" id="UP000831859">
    <property type="component" value="Chromosome"/>
</dbReference>
<dbReference type="InterPro" id="IPR006153">
    <property type="entry name" value="Cation/H_exchanger_TM"/>
</dbReference>
<feature type="transmembrane region" description="Helical" evidence="11">
    <location>
        <begin position="80"/>
        <end position="102"/>
    </location>
</feature>
<dbReference type="EMBL" id="CP093362">
    <property type="protein sequence ID" value="UQS85110.1"/>
    <property type="molecule type" value="Genomic_DNA"/>
</dbReference>
<dbReference type="Gene3D" id="1.20.1530.20">
    <property type="match status" value="1"/>
</dbReference>
<sequence>MEYLIDLVLILLATVLFGKLFKSFGLPEVVGQLMSGVILGPSILNIVQTGKIIGTFSEIGVIILMFIAGLESNLELLKKYLKPSLIVAFMGIIFPIAFMYIAGFFHGFSNIESLFIGIIFAATSVSISVEVLREMDELDSTEGITILGAAVADDVLSILALSFAVSFFGVSDGENNNIILTILLQIAFFIFVYIMYRIILRFLPIIINKFKFGITEFSMIVCLLLAYLAEETSLSTITGAFFAGIIFSQSDFKDKISNDFETVGYSIFIPVFFANVGLEMEISGILNHFIMFIIFTILAVVTKLLGSMLGAKMSNFNSISSLEIGAGMISRGEVGLIIAGIGLSSHLISEDYYSTIIASIIATTLIAPIILRKVILIKREH</sequence>
<accession>A0ABY4PHZ8</accession>
<evidence type="ECO:0000256" key="5">
    <source>
        <dbReference type="ARBA" id="ARBA00022692"/>
    </source>
</evidence>
<evidence type="ECO:0000256" key="8">
    <source>
        <dbReference type="ARBA" id="ARBA00023065"/>
    </source>
</evidence>
<feature type="transmembrane region" description="Helical" evidence="11">
    <location>
        <begin position="144"/>
        <end position="166"/>
    </location>
</feature>